<sequence length="156" mass="17645">MTPNKQIRGTFILMVLLFLPIHTVYAADDIDRLKPNEYKKNDLEYDPNSLRQGDEIQNLPEEFQGLDFKRTKKKEENELNAQLFKDTGKKKTTLASQVKELHLFSAPPVSVRGGAESVASSKVSSTLKWTLGGVLFISIILLFALLLPRILRTSEK</sequence>
<dbReference type="AlphaFoldDB" id="A0A0M0KU29"/>
<feature type="transmembrane region" description="Helical" evidence="7">
    <location>
        <begin position="129"/>
        <end position="147"/>
    </location>
</feature>
<dbReference type="Pfam" id="PF10661">
    <property type="entry name" value="EssA"/>
    <property type="match status" value="1"/>
</dbReference>
<dbReference type="EMBL" id="LILC01000027">
    <property type="protein sequence ID" value="KOO41903.1"/>
    <property type="molecule type" value="Genomic_DNA"/>
</dbReference>
<dbReference type="InterPro" id="IPR018920">
    <property type="entry name" value="EssA/YueC"/>
</dbReference>
<evidence type="ECO:0000256" key="5">
    <source>
        <dbReference type="ARBA" id="ARBA00022989"/>
    </source>
</evidence>
<proteinExistence type="inferred from homology"/>
<evidence type="ECO:0000256" key="8">
    <source>
        <dbReference type="SAM" id="SignalP"/>
    </source>
</evidence>
<comment type="caution">
    <text evidence="9">The sequence shown here is derived from an EMBL/GenBank/DDBJ whole genome shotgun (WGS) entry which is preliminary data.</text>
</comment>
<feature type="signal peptide" evidence="8">
    <location>
        <begin position="1"/>
        <end position="26"/>
    </location>
</feature>
<dbReference type="Proteomes" id="UP000037558">
    <property type="component" value="Unassembled WGS sequence"/>
</dbReference>
<protein>
    <recommendedName>
        <fullName evidence="11">Type VII secretion protein EssA</fullName>
    </recommendedName>
</protein>
<keyword evidence="4 7" id="KW-0812">Transmembrane</keyword>
<evidence type="ECO:0008006" key="11">
    <source>
        <dbReference type="Google" id="ProtNLM"/>
    </source>
</evidence>
<keyword evidence="5 7" id="KW-1133">Transmembrane helix</keyword>
<evidence type="ECO:0000256" key="4">
    <source>
        <dbReference type="ARBA" id="ARBA00022692"/>
    </source>
</evidence>
<dbReference type="NCBIfam" id="TIGR03927">
    <property type="entry name" value="T7SS_EssA_Firm"/>
    <property type="match status" value="1"/>
</dbReference>
<evidence type="ECO:0000313" key="10">
    <source>
        <dbReference type="Proteomes" id="UP000037558"/>
    </source>
</evidence>
<organism evidence="9 10">
    <name type="scientific">Priestia koreensis</name>
    <dbReference type="NCBI Taxonomy" id="284581"/>
    <lineage>
        <taxon>Bacteria</taxon>
        <taxon>Bacillati</taxon>
        <taxon>Bacillota</taxon>
        <taxon>Bacilli</taxon>
        <taxon>Bacillales</taxon>
        <taxon>Bacillaceae</taxon>
        <taxon>Priestia</taxon>
    </lineage>
</organism>
<accession>A0A0M0KU29</accession>
<dbReference type="PATRIC" id="fig|284581.3.peg.5"/>
<dbReference type="RefSeq" id="WP_053402960.1">
    <property type="nucleotide sequence ID" value="NZ_LILC01000027.1"/>
</dbReference>
<comment type="similarity">
    <text evidence="2">Belongs to the EssA family.</text>
</comment>
<evidence type="ECO:0000256" key="1">
    <source>
        <dbReference type="ARBA" id="ARBA00004162"/>
    </source>
</evidence>
<evidence type="ECO:0000313" key="9">
    <source>
        <dbReference type="EMBL" id="KOO41903.1"/>
    </source>
</evidence>
<dbReference type="GO" id="GO:0005886">
    <property type="term" value="C:plasma membrane"/>
    <property type="evidence" value="ECO:0007669"/>
    <property type="project" value="UniProtKB-SubCell"/>
</dbReference>
<gene>
    <name evidence="9" type="ORF">AMD01_18650</name>
</gene>
<reference evidence="10" key="1">
    <citation type="submission" date="2015-08" db="EMBL/GenBank/DDBJ databases">
        <title>Fjat-14210 dsm16467.</title>
        <authorList>
            <person name="Liu B."/>
            <person name="Wang J."/>
            <person name="Zhu Y."/>
            <person name="Liu G."/>
            <person name="Chen Q."/>
            <person name="Chen Z."/>
            <person name="Lan J."/>
            <person name="Che J."/>
            <person name="Ge C."/>
            <person name="Shi H."/>
            <person name="Pan Z."/>
            <person name="Liu X."/>
        </authorList>
    </citation>
    <scope>NUCLEOTIDE SEQUENCE [LARGE SCALE GENOMIC DNA]</scope>
    <source>
        <strain evidence="10">DSM 16467</strain>
    </source>
</reference>
<evidence type="ECO:0000256" key="7">
    <source>
        <dbReference type="SAM" id="Phobius"/>
    </source>
</evidence>
<feature type="chain" id="PRO_5005602930" description="Type VII secretion protein EssA" evidence="8">
    <location>
        <begin position="27"/>
        <end position="156"/>
    </location>
</feature>
<evidence type="ECO:0000256" key="3">
    <source>
        <dbReference type="ARBA" id="ARBA00022475"/>
    </source>
</evidence>
<dbReference type="InterPro" id="IPR034026">
    <property type="entry name" value="EssA"/>
</dbReference>
<dbReference type="STRING" id="284581.AMD01_18650"/>
<keyword evidence="10" id="KW-1185">Reference proteome</keyword>
<evidence type="ECO:0000256" key="6">
    <source>
        <dbReference type="ARBA" id="ARBA00023136"/>
    </source>
</evidence>
<comment type="subcellular location">
    <subcellularLocation>
        <location evidence="1">Cell membrane</location>
        <topology evidence="1">Single-pass membrane protein</topology>
    </subcellularLocation>
</comment>
<keyword evidence="3" id="KW-1003">Cell membrane</keyword>
<keyword evidence="8" id="KW-0732">Signal</keyword>
<evidence type="ECO:0000256" key="2">
    <source>
        <dbReference type="ARBA" id="ARBA00008570"/>
    </source>
</evidence>
<keyword evidence="6 7" id="KW-0472">Membrane</keyword>
<name>A0A0M0KU29_9BACI</name>